<keyword evidence="1" id="KW-0812">Transmembrane</keyword>
<sequence length="145" mass="16687">MRFFSGPANYINMIVNILKIVWPFMCFMLLVTIAFGHAMFILLSDPKAVGLDPNGNNFVINTKNNANNDLGDYTISQDFNLSDPLDNYYVSLPYSIMAVFFWILGRWDQLEEWNFWPIYVLTIVAGILLVIIMQNMFTSFMAGVF</sequence>
<keyword evidence="1" id="KW-1133">Transmembrane helix</keyword>
<dbReference type="AlphaFoldDB" id="A0A397TN87"/>
<feature type="transmembrane region" description="Helical" evidence="1">
    <location>
        <begin position="20"/>
        <end position="43"/>
    </location>
</feature>
<name>A0A397TN87_9GLOM</name>
<gene>
    <name evidence="2" type="ORF">C1645_751253</name>
</gene>
<dbReference type="STRING" id="658196.A0A397TN87"/>
<comment type="caution">
    <text evidence="2">The sequence shown here is derived from an EMBL/GenBank/DDBJ whole genome shotgun (WGS) entry which is preliminary data.</text>
</comment>
<protein>
    <recommendedName>
        <fullName evidence="4">Ion transport domain-containing protein</fullName>
    </recommendedName>
</protein>
<evidence type="ECO:0008006" key="4">
    <source>
        <dbReference type="Google" id="ProtNLM"/>
    </source>
</evidence>
<keyword evidence="1" id="KW-0472">Membrane</keyword>
<dbReference type="Proteomes" id="UP000265703">
    <property type="component" value="Unassembled WGS sequence"/>
</dbReference>
<reference evidence="2 3" key="1">
    <citation type="submission" date="2018-06" db="EMBL/GenBank/DDBJ databases">
        <title>Comparative genomics reveals the genomic features of Rhizophagus irregularis, R. cerebriforme, R. diaphanum and Gigaspora rosea, and their symbiotic lifestyle signature.</title>
        <authorList>
            <person name="Morin E."/>
            <person name="San Clemente H."/>
            <person name="Chen E.C.H."/>
            <person name="De La Providencia I."/>
            <person name="Hainaut M."/>
            <person name="Kuo A."/>
            <person name="Kohler A."/>
            <person name="Murat C."/>
            <person name="Tang N."/>
            <person name="Roy S."/>
            <person name="Loubradou J."/>
            <person name="Henrissat B."/>
            <person name="Grigoriev I.V."/>
            <person name="Corradi N."/>
            <person name="Roux C."/>
            <person name="Martin F.M."/>
        </authorList>
    </citation>
    <scope>NUCLEOTIDE SEQUENCE [LARGE SCALE GENOMIC DNA]</scope>
    <source>
        <strain evidence="2 3">DAOM 227022</strain>
    </source>
</reference>
<organism evidence="2 3">
    <name type="scientific">Glomus cerebriforme</name>
    <dbReference type="NCBI Taxonomy" id="658196"/>
    <lineage>
        <taxon>Eukaryota</taxon>
        <taxon>Fungi</taxon>
        <taxon>Fungi incertae sedis</taxon>
        <taxon>Mucoromycota</taxon>
        <taxon>Glomeromycotina</taxon>
        <taxon>Glomeromycetes</taxon>
        <taxon>Glomerales</taxon>
        <taxon>Glomeraceae</taxon>
        <taxon>Glomus</taxon>
    </lineage>
</organism>
<evidence type="ECO:0000313" key="2">
    <source>
        <dbReference type="EMBL" id="RIA97955.1"/>
    </source>
</evidence>
<evidence type="ECO:0000256" key="1">
    <source>
        <dbReference type="SAM" id="Phobius"/>
    </source>
</evidence>
<proteinExistence type="predicted"/>
<feature type="non-terminal residue" evidence="2">
    <location>
        <position position="145"/>
    </location>
</feature>
<feature type="transmembrane region" description="Helical" evidence="1">
    <location>
        <begin position="88"/>
        <end position="104"/>
    </location>
</feature>
<evidence type="ECO:0000313" key="3">
    <source>
        <dbReference type="Proteomes" id="UP000265703"/>
    </source>
</evidence>
<keyword evidence="3" id="KW-1185">Reference proteome</keyword>
<dbReference type="OrthoDB" id="2447899at2759"/>
<accession>A0A397TN87</accession>
<dbReference type="EMBL" id="QKYT01000023">
    <property type="protein sequence ID" value="RIA97955.1"/>
    <property type="molecule type" value="Genomic_DNA"/>
</dbReference>
<feature type="transmembrane region" description="Helical" evidence="1">
    <location>
        <begin position="116"/>
        <end position="137"/>
    </location>
</feature>